<accession>A0ABP6ULT5</accession>
<keyword evidence="3 5" id="KW-0378">Hydrolase</keyword>
<dbReference type="SMART" id="SM00458">
    <property type="entry name" value="RICIN"/>
    <property type="match status" value="1"/>
</dbReference>
<dbReference type="Pfam" id="PF14200">
    <property type="entry name" value="RicinB_lectin_2"/>
    <property type="match status" value="2"/>
</dbReference>
<evidence type="ECO:0000256" key="6">
    <source>
        <dbReference type="SAM" id="SignalP"/>
    </source>
</evidence>
<dbReference type="EMBL" id="BAABDO010000205">
    <property type="protein sequence ID" value="GAA3508598.1"/>
    <property type="molecule type" value="Genomic_DNA"/>
</dbReference>
<dbReference type="SUPFAM" id="SSF75005">
    <property type="entry name" value="Arabinanase/levansucrase/invertase"/>
    <property type="match status" value="1"/>
</dbReference>
<dbReference type="InterPro" id="IPR006710">
    <property type="entry name" value="Glyco_hydro_43"/>
</dbReference>
<name>A0ABP6ULT5_9ACTN</name>
<dbReference type="Pfam" id="PF04616">
    <property type="entry name" value="Glyco_hydro_43"/>
    <property type="match status" value="1"/>
</dbReference>
<dbReference type="PANTHER" id="PTHR43817:SF1">
    <property type="entry name" value="HYDROLASE, FAMILY 43, PUTATIVE (AFU_ORTHOLOGUE AFUA_3G01660)-RELATED"/>
    <property type="match status" value="1"/>
</dbReference>
<keyword evidence="2 6" id="KW-0732">Signal</keyword>
<gene>
    <name evidence="8" type="ORF">GCM10022416_62790</name>
</gene>
<feature type="domain" description="Ricin B lectin" evidence="7">
    <location>
        <begin position="349"/>
        <end position="487"/>
    </location>
</feature>
<dbReference type="PANTHER" id="PTHR43817">
    <property type="entry name" value="GLYCOSYL HYDROLASE"/>
    <property type="match status" value="1"/>
</dbReference>
<dbReference type="InterPro" id="IPR023296">
    <property type="entry name" value="Glyco_hydro_beta-prop_sf"/>
</dbReference>
<dbReference type="CDD" id="cd18820">
    <property type="entry name" value="GH43_LbAraf43-like"/>
    <property type="match status" value="1"/>
</dbReference>
<evidence type="ECO:0000256" key="2">
    <source>
        <dbReference type="ARBA" id="ARBA00022729"/>
    </source>
</evidence>
<dbReference type="Gene3D" id="2.115.10.20">
    <property type="entry name" value="Glycosyl hydrolase domain, family 43"/>
    <property type="match status" value="1"/>
</dbReference>
<keyword evidence="4 5" id="KW-0326">Glycosidase</keyword>
<evidence type="ECO:0000259" key="7">
    <source>
        <dbReference type="SMART" id="SM00458"/>
    </source>
</evidence>
<comment type="caution">
    <text evidence="8">The sequence shown here is derived from an EMBL/GenBank/DDBJ whole genome shotgun (WGS) entry which is preliminary data.</text>
</comment>
<dbReference type="Gene3D" id="2.80.10.50">
    <property type="match status" value="3"/>
</dbReference>
<feature type="signal peptide" evidence="6">
    <location>
        <begin position="1"/>
        <end position="25"/>
    </location>
</feature>
<dbReference type="InterPro" id="IPR000772">
    <property type="entry name" value="Ricin_B_lectin"/>
</dbReference>
<feature type="chain" id="PRO_5046768990" description="Ricin B lectin domain-containing protein" evidence="6">
    <location>
        <begin position="26"/>
        <end position="490"/>
    </location>
</feature>
<comment type="similarity">
    <text evidence="1 5">Belongs to the glycosyl hydrolase 43 family.</text>
</comment>
<dbReference type="PROSITE" id="PS50231">
    <property type="entry name" value="RICIN_B_LECTIN"/>
    <property type="match status" value="1"/>
</dbReference>
<dbReference type="RefSeq" id="WP_345025459.1">
    <property type="nucleotide sequence ID" value="NZ_BAABDO010000205.1"/>
</dbReference>
<sequence>MKRRSLVLAAVLVLLSALFAAPASAAPGRPFTNPIKSVKGADPWIVHHDGDYYLITTTFTGELQMRRSPTLAGLATAPSVQVWADATASRGTNFWAPELHFVDGRWYLYYSAGAVGEPCCDSQRTHVLESVGADPMGPYRYRNMLTGAGLGLNGWLIDASLLRLNGRLYLLGSGFIGGSAQSLVIAPMSDPYTVSGPFSLISSPEYDWEVQSGAVNEAPVALRRGGRTFVIYSASACWGPDYKLGQLTYNGGDPLSASSWTKKPQPVFQRNDSAGVYAPRHNGFFTSPDGTETWIVYHANSSASGGCDNGRTTRAQKIGWNADGTPALGAPVATGTTLDGPSGETAATPTAYTVVNRNSGKCLDLANGSSADGADVRQWTCNGTTAQQWRWEDLGDDTSRLVNVAGGKVLDVADCGTADGTDVRQWSWLDNACQRFRPIATDEGGWVRIANANSGKVLDVADCGTADGTDVRQWSWLDNACQQWRLRPVS</sequence>
<keyword evidence="9" id="KW-1185">Reference proteome</keyword>
<evidence type="ECO:0000256" key="3">
    <source>
        <dbReference type="ARBA" id="ARBA00022801"/>
    </source>
</evidence>
<reference evidence="9" key="1">
    <citation type="journal article" date="2019" name="Int. J. Syst. Evol. Microbiol.">
        <title>The Global Catalogue of Microorganisms (GCM) 10K type strain sequencing project: providing services to taxonomists for standard genome sequencing and annotation.</title>
        <authorList>
            <consortium name="The Broad Institute Genomics Platform"/>
            <consortium name="The Broad Institute Genome Sequencing Center for Infectious Disease"/>
            <person name="Wu L."/>
            <person name="Ma J."/>
        </authorList>
    </citation>
    <scope>NUCLEOTIDE SEQUENCE [LARGE SCALE GENOMIC DNA]</scope>
    <source>
        <strain evidence="9">JCM 17316</strain>
    </source>
</reference>
<proteinExistence type="inferred from homology"/>
<evidence type="ECO:0000256" key="1">
    <source>
        <dbReference type="ARBA" id="ARBA00009865"/>
    </source>
</evidence>
<dbReference type="SUPFAM" id="SSF50370">
    <property type="entry name" value="Ricin B-like lectins"/>
    <property type="match status" value="1"/>
</dbReference>
<dbReference type="CDD" id="cd00161">
    <property type="entry name" value="beta-trefoil_Ricin-like"/>
    <property type="match status" value="1"/>
</dbReference>
<dbReference type="Proteomes" id="UP001500266">
    <property type="component" value="Unassembled WGS sequence"/>
</dbReference>
<evidence type="ECO:0000256" key="4">
    <source>
        <dbReference type="ARBA" id="ARBA00023295"/>
    </source>
</evidence>
<organism evidence="8 9">
    <name type="scientific">Actinomadura keratinilytica</name>
    <dbReference type="NCBI Taxonomy" id="547461"/>
    <lineage>
        <taxon>Bacteria</taxon>
        <taxon>Bacillati</taxon>
        <taxon>Actinomycetota</taxon>
        <taxon>Actinomycetes</taxon>
        <taxon>Streptosporangiales</taxon>
        <taxon>Thermomonosporaceae</taxon>
        <taxon>Actinomadura</taxon>
    </lineage>
</organism>
<protein>
    <recommendedName>
        <fullName evidence="7">Ricin B lectin domain-containing protein</fullName>
    </recommendedName>
</protein>
<evidence type="ECO:0000256" key="5">
    <source>
        <dbReference type="RuleBase" id="RU361187"/>
    </source>
</evidence>
<evidence type="ECO:0000313" key="9">
    <source>
        <dbReference type="Proteomes" id="UP001500266"/>
    </source>
</evidence>
<dbReference type="InterPro" id="IPR035992">
    <property type="entry name" value="Ricin_B-like_lectins"/>
</dbReference>
<evidence type="ECO:0000313" key="8">
    <source>
        <dbReference type="EMBL" id="GAA3508598.1"/>
    </source>
</evidence>